<dbReference type="OrthoDB" id="6385903at2"/>
<protein>
    <submittedName>
        <fullName evidence="1">Uncharacterized protein</fullName>
    </submittedName>
</protein>
<proteinExistence type="predicted"/>
<sequence length="112" mass="13267">MQSGITRFTQVGDWIFEVKMVRALRVEKYGQPYDAVSTLTANGDNLYIDTQLTRQHNELSREDCMAFYEFARQLEMKQIQYDKLRNGERQSRIVEIVENQRPRAQVHLARVK</sequence>
<dbReference type="Proteomes" id="UP000184520">
    <property type="component" value="Unassembled WGS sequence"/>
</dbReference>
<gene>
    <name evidence="1" type="ORF">SAMN05216361_0848</name>
</gene>
<dbReference type="RefSeq" id="WP_073318203.1">
    <property type="nucleotide sequence ID" value="NZ_FQWD01000001.1"/>
</dbReference>
<evidence type="ECO:0000313" key="1">
    <source>
        <dbReference type="EMBL" id="SHF91051.1"/>
    </source>
</evidence>
<accession>A0A1M5FIR7</accession>
<reference evidence="2" key="1">
    <citation type="submission" date="2016-11" db="EMBL/GenBank/DDBJ databases">
        <authorList>
            <person name="Varghese N."/>
            <person name="Submissions S."/>
        </authorList>
    </citation>
    <scope>NUCLEOTIDE SEQUENCE [LARGE SCALE GENOMIC DNA]</scope>
    <source>
        <strain evidence="2">CGMCC 1.8995</strain>
    </source>
</reference>
<evidence type="ECO:0000313" key="2">
    <source>
        <dbReference type="Proteomes" id="UP000184520"/>
    </source>
</evidence>
<dbReference type="AlphaFoldDB" id="A0A1M5FIR7"/>
<name>A0A1M5FIR7_9ALTE</name>
<organism evidence="1 2">
    <name type="scientific">Marisediminitalea aggregata</name>
    <dbReference type="NCBI Taxonomy" id="634436"/>
    <lineage>
        <taxon>Bacteria</taxon>
        <taxon>Pseudomonadati</taxon>
        <taxon>Pseudomonadota</taxon>
        <taxon>Gammaproteobacteria</taxon>
        <taxon>Alteromonadales</taxon>
        <taxon>Alteromonadaceae</taxon>
        <taxon>Marisediminitalea</taxon>
    </lineage>
</organism>
<keyword evidence="2" id="KW-1185">Reference proteome</keyword>
<dbReference type="EMBL" id="FQWD01000001">
    <property type="protein sequence ID" value="SHF91051.1"/>
    <property type="molecule type" value="Genomic_DNA"/>
</dbReference>